<keyword evidence="3" id="KW-0645">Protease</keyword>
<evidence type="ECO:0000256" key="1">
    <source>
        <dbReference type="SAM" id="Phobius"/>
    </source>
</evidence>
<dbReference type="InterPro" id="IPR052710">
    <property type="entry name" value="CAAX_protease"/>
</dbReference>
<protein>
    <submittedName>
        <fullName evidence="3">CPBP family intramembrane metalloprotease</fullName>
    </submittedName>
</protein>
<feature type="domain" description="CAAX prenyl protease 2/Lysostaphin resistance protein A-like" evidence="2">
    <location>
        <begin position="147"/>
        <end position="234"/>
    </location>
</feature>
<dbReference type="PANTHER" id="PTHR36435:SF1">
    <property type="entry name" value="CAAX AMINO TERMINAL PROTEASE FAMILY PROTEIN"/>
    <property type="match status" value="1"/>
</dbReference>
<dbReference type="InterPro" id="IPR003675">
    <property type="entry name" value="Rce1/LyrA-like_dom"/>
</dbReference>
<evidence type="ECO:0000313" key="4">
    <source>
        <dbReference type="Proteomes" id="UP001164909"/>
    </source>
</evidence>
<feature type="transmembrane region" description="Helical" evidence="1">
    <location>
        <begin position="141"/>
        <end position="161"/>
    </location>
</feature>
<reference evidence="3" key="1">
    <citation type="submission" date="2022-12" db="EMBL/GenBank/DDBJ databases">
        <authorList>
            <person name="Bing R.G."/>
            <person name="Willard D.J."/>
            <person name="Manesh M.J.H."/>
            <person name="Laemthong T."/>
            <person name="Crosby J.R."/>
            <person name="Kelly R.M."/>
        </authorList>
    </citation>
    <scope>NUCLEOTIDE SEQUENCE</scope>
    <source>
        <strain evidence="3">DSM 8990</strain>
    </source>
</reference>
<dbReference type="EMBL" id="CP113865">
    <property type="protein sequence ID" value="WAM32794.1"/>
    <property type="molecule type" value="Genomic_DNA"/>
</dbReference>
<keyword evidence="1" id="KW-1133">Transmembrane helix</keyword>
<keyword evidence="1" id="KW-0472">Membrane</keyword>
<feature type="transmembrane region" description="Helical" evidence="1">
    <location>
        <begin position="182"/>
        <end position="215"/>
    </location>
</feature>
<evidence type="ECO:0000313" key="3">
    <source>
        <dbReference type="EMBL" id="WAM32794.1"/>
    </source>
</evidence>
<dbReference type="GO" id="GO:0008237">
    <property type="term" value="F:metallopeptidase activity"/>
    <property type="evidence" value="ECO:0007669"/>
    <property type="project" value="UniProtKB-KW"/>
</dbReference>
<keyword evidence="3" id="KW-0378">Hydrolase</keyword>
<organism evidence="3 4">
    <name type="scientific">Caldicellulosiruptor morganii</name>
    <dbReference type="NCBI Taxonomy" id="1387555"/>
    <lineage>
        <taxon>Bacteria</taxon>
        <taxon>Bacillati</taxon>
        <taxon>Bacillota</taxon>
        <taxon>Bacillota incertae sedis</taxon>
        <taxon>Caldicellulosiruptorales</taxon>
        <taxon>Caldicellulosiruptoraceae</taxon>
        <taxon>Caldicellulosiruptor</taxon>
    </lineage>
</organism>
<dbReference type="Proteomes" id="UP001164909">
    <property type="component" value="Chromosome"/>
</dbReference>
<keyword evidence="1" id="KW-0812">Transmembrane</keyword>
<feature type="transmembrane region" description="Helical" evidence="1">
    <location>
        <begin position="44"/>
        <end position="63"/>
    </location>
</feature>
<keyword evidence="4" id="KW-1185">Reference proteome</keyword>
<dbReference type="Pfam" id="PF02517">
    <property type="entry name" value="Rce1-like"/>
    <property type="match status" value="1"/>
</dbReference>
<feature type="transmembrane region" description="Helical" evidence="1">
    <location>
        <begin position="12"/>
        <end position="32"/>
    </location>
</feature>
<name>A0ABY7BIZ7_9FIRM</name>
<keyword evidence="3" id="KW-0482">Metalloprotease</keyword>
<gene>
    <name evidence="3" type="ORF">OTK00_001240</name>
</gene>
<feature type="transmembrane region" description="Helical" evidence="1">
    <location>
        <begin position="221"/>
        <end position="245"/>
    </location>
</feature>
<evidence type="ECO:0000259" key="2">
    <source>
        <dbReference type="Pfam" id="PF02517"/>
    </source>
</evidence>
<feature type="transmembrane region" description="Helical" evidence="1">
    <location>
        <begin position="84"/>
        <end position="108"/>
    </location>
</feature>
<accession>A0ABY7BIZ7</accession>
<dbReference type="RefSeq" id="WP_045169494.1">
    <property type="nucleotide sequence ID" value="NZ_CP113865.1"/>
</dbReference>
<dbReference type="PANTHER" id="PTHR36435">
    <property type="entry name" value="SLR1288 PROTEIN"/>
    <property type="match status" value="1"/>
</dbReference>
<sequence>MEQAIGKKMSTLKYVSLLFISSFIFTVVFHAVTCKMKLELVYHVLLFQISIYTFTFLLFAIFCHDEITNLVKNSYMLIKNKLSIRNMILFLLFGSFSAIILQSIVYLFNMYLLHIRNVNNDVNNIDSFDKVIKNLIESNNVHSIVILLTMVFFSGIITPIIEEIIFRGLILQSLIQKMDIRIAILIGALIFGLWHIDLYTALNAFLFGIILSIFYVRYNSIFVPIAMHMGANIFVQINIILSFIIKGRLY</sequence>
<proteinExistence type="predicted"/>